<reference evidence="3" key="2">
    <citation type="submission" date="2022-04" db="EMBL/GenBank/DDBJ databases">
        <authorList>
            <person name="Fokt H."/>
            <person name="Baines J."/>
        </authorList>
    </citation>
    <scope>NUCLEOTIDE SEQUENCE</scope>
    <source>
        <strain evidence="3">KH569_7</strain>
    </source>
</reference>
<protein>
    <submittedName>
        <fullName evidence="3">Uncharacterized protein</fullName>
    </submittedName>
</protein>
<gene>
    <name evidence="3" type="ORF">M1B78_17600</name>
</gene>
<accession>A0A9X2P1P0</accession>
<name>A0A9X2P1P0_9BACE</name>
<keyword evidence="1" id="KW-0175">Coiled coil</keyword>
<evidence type="ECO:0000256" key="2">
    <source>
        <dbReference type="SAM" id="MobiDB-lite"/>
    </source>
</evidence>
<reference evidence="3" key="1">
    <citation type="journal article" date="2022" name="Arch. Microbiol.">
        <title>Bacteroides muris sp. nov. isolated from the cecum of wild-derived house mice.</title>
        <authorList>
            <person name="Fokt H."/>
            <person name="Unni R."/>
            <person name="Repnik U."/>
            <person name="Schmitz R.A."/>
            <person name="Bramkamp M."/>
            <person name="Baines J.F."/>
            <person name="Unterweger D."/>
        </authorList>
    </citation>
    <scope>NUCLEOTIDE SEQUENCE</scope>
    <source>
        <strain evidence="3">KH569_7</strain>
    </source>
</reference>
<comment type="caution">
    <text evidence="3">The sequence shown here is derived from an EMBL/GenBank/DDBJ whole genome shotgun (WGS) entry which is preliminary data.</text>
</comment>
<sequence length="789" mass="90271">MKKIKKQSKKVALKKVQEPIGTRIAKAVYTVKKISERIFGYISYDIKFVKATYTGKTQRPAKITAIEKGIVGILLVDETASFERIGTILGLDVVNDKAEQAILRTAIATLQSFNAIEGDDSCLALTDGGRAYAEKGERPDSYTKSFDILIDTAHPTWLNIKNCLGDNVKAIEEINTPCDNLNLDLEQIKAYAEYQAQDVHYPQNRYLLESATWNEGHEASYKIYVCFVQNVATNEVRTFVYDEKQEGLNELIAEQINKDDNLKAELLSNCIRMECENNEDTEVLEGEAVDAAIAEIPVELKEAEQQMIKEEEDAEKTIENLEEKRSISVRKTSSKDRLHKKALYDSLSFEIELQKIFKEDNPDEIWLISPWIKGVEKNKHSVFVNQRGPEIERFLQDENKRVFVAYSAPSQTKSGKVKIDEHGNVIKNIDDDVLQLAITLEEQYTNFFFVELPEFHVKNVIEVKADQQILFTGSFNVLSFSVSQEQTHIRREEMTLAHYSVAKKKYVDYLYEFAEIYAERIKKQIVTLDDSLVSTYKNERLDYFLMTNNQEIHKLFLPIEELLEEKSIANTKRELKQKLAKLDQELVAASNTFGLNLKDKKRIESSLANIEIEMKNNSIDDPAMMELLNNNKDLLGKIREKKIFPSHGKESYAKNATTTENKTTVEKKESSIDTLDKNPEATEDELALYIARLSQSFINREIGKQALNTSLKELTKNPKLVDLLEVISVVSSKNNNEAFDLSLGIKGYLFKFPTLFRKRELFEAVQKSSSKKWLLVYPTNINSIVNKLL</sequence>
<proteinExistence type="predicted"/>
<evidence type="ECO:0000313" key="3">
    <source>
        <dbReference type="EMBL" id="MCR6509914.1"/>
    </source>
</evidence>
<dbReference type="EMBL" id="JAMZEE010000069">
    <property type="protein sequence ID" value="MCR6509914.1"/>
    <property type="molecule type" value="Genomic_DNA"/>
</dbReference>
<organism evidence="3 4">
    <name type="scientific">Bacteroides muris</name>
    <name type="common">ex Fokt et al. 2023</name>
    <dbReference type="NCBI Taxonomy" id="2937417"/>
    <lineage>
        <taxon>Bacteria</taxon>
        <taxon>Pseudomonadati</taxon>
        <taxon>Bacteroidota</taxon>
        <taxon>Bacteroidia</taxon>
        <taxon>Bacteroidales</taxon>
        <taxon>Bacteroidaceae</taxon>
        <taxon>Bacteroides</taxon>
    </lineage>
</organism>
<dbReference type="RefSeq" id="WP_257941407.1">
    <property type="nucleotide sequence ID" value="NZ_JAMZEE010000069.1"/>
</dbReference>
<evidence type="ECO:0000313" key="4">
    <source>
        <dbReference type="Proteomes" id="UP001143810"/>
    </source>
</evidence>
<evidence type="ECO:0000256" key="1">
    <source>
        <dbReference type="SAM" id="Coils"/>
    </source>
</evidence>
<feature type="compositionally biased region" description="Low complexity" evidence="2">
    <location>
        <begin position="653"/>
        <end position="662"/>
    </location>
</feature>
<feature type="compositionally biased region" description="Basic and acidic residues" evidence="2">
    <location>
        <begin position="663"/>
        <end position="673"/>
    </location>
</feature>
<dbReference type="Proteomes" id="UP001143810">
    <property type="component" value="Unassembled WGS sequence"/>
</dbReference>
<feature type="coiled-coil region" evidence="1">
    <location>
        <begin position="300"/>
        <end position="331"/>
    </location>
</feature>
<feature type="region of interest" description="Disordered" evidence="2">
    <location>
        <begin position="649"/>
        <end position="673"/>
    </location>
</feature>
<feature type="coiled-coil region" evidence="1">
    <location>
        <begin position="565"/>
        <end position="592"/>
    </location>
</feature>
<dbReference type="AlphaFoldDB" id="A0A9X2P1P0"/>